<keyword evidence="3" id="KW-1185">Reference proteome</keyword>
<name>A0A0D4BX32_9MICC</name>
<dbReference type="InterPro" id="IPR052339">
    <property type="entry name" value="Fe-S_Maturation_MIP18"/>
</dbReference>
<dbReference type="OrthoDB" id="9805360at2"/>
<dbReference type="AlphaFoldDB" id="A0A0D4BX32"/>
<dbReference type="RefSeq" id="WP_045073819.1">
    <property type="nucleotide sequence ID" value="NZ_CP011005.1"/>
</dbReference>
<dbReference type="Pfam" id="PF01883">
    <property type="entry name" value="FeS_assembly_P"/>
    <property type="match status" value="1"/>
</dbReference>
<dbReference type="EMBL" id="CP011005">
    <property type="protein sequence ID" value="AJT40884.1"/>
    <property type="molecule type" value="Genomic_DNA"/>
</dbReference>
<dbReference type="KEGG" id="ari:UM93_04000"/>
<feature type="domain" description="MIP18 family-like" evidence="1">
    <location>
        <begin position="10"/>
        <end position="72"/>
    </location>
</feature>
<dbReference type="Proteomes" id="UP000061839">
    <property type="component" value="Chromosome"/>
</dbReference>
<dbReference type="InterPro" id="IPR002744">
    <property type="entry name" value="MIP18-like"/>
</dbReference>
<proteinExistence type="predicted"/>
<dbReference type="InterPro" id="IPR034904">
    <property type="entry name" value="FSCA_dom_sf"/>
</dbReference>
<dbReference type="PANTHER" id="PTHR42831">
    <property type="entry name" value="FE-S PROTEIN MATURATION AUXILIARY FACTOR YITW"/>
    <property type="match status" value="1"/>
</dbReference>
<evidence type="ECO:0000313" key="3">
    <source>
        <dbReference type="Proteomes" id="UP000061839"/>
    </source>
</evidence>
<gene>
    <name evidence="2" type="ORF">UM93_04000</name>
</gene>
<reference evidence="2 3" key="1">
    <citation type="journal article" date="2015" name="Genome Announc.">
        <title>Complete Genome Sequencing of Protease-Producing Novel Arthrobacter sp. Strain IHBB 11108 Using PacBio Single-Molecule Real-Time Sequencing Technology.</title>
        <authorList>
            <person name="Kiran S."/>
            <person name="Swarnkar M.K."/>
            <person name="Pal M."/>
            <person name="Thakur R."/>
            <person name="Tewari R."/>
            <person name="Singh A.K."/>
            <person name="Gulati A."/>
        </authorList>
    </citation>
    <scope>NUCLEOTIDE SEQUENCE [LARGE SCALE GENOMIC DNA]</scope>
    <source>
        <strain evidence="2 3">IHBB 11108</strain>
    </source>
</reference>
<dbReference type="PATRIC" id="fig|1618207.4.peg.814"/>
<dbReference type="Gene3D" id="3.30.300.130">
    <property type="entry name" value="Fe-S cluster assembly (FSCA)"/>
    <property type="match status" value="1"/>
</dbReference>
<protein>
    <submittedName>
        <fullName evidence="2">Metal-sulfur cluster biosynthetic enzyme</fullName>
    </submittedName>
</protein>
<dbReference type="HOGENOM" id="CLU_091588_0_2_11"/>
<dbReference type="STRING" id="1618207.UM93_04000"/>
<evidence type="ECO:0000313" key="2">
    <source>
        <dbReference type="EMBL" id="AJT40884.1"/>
    </source>
</evidence>
<accession>A0A0D4BX32</accession>
<dbReference type="SUPFAM" id="SSF117916">
    <property type="entry name" value="Fe-S cluster assembly (FSCA) domain-like"/>
    <property type="match status" value="1"/>
</dbReference>
<sequence>MSATVEMPELEEALKDVIDPELGVNVVDLGLLYGLKYAEDGALLLDMTLTTAACPLQDVIEEQVENAIGSLVDDWRINWVWMPPWGPEKITEDGKDQMRALGFNI</sequence>
<evidence type="ECO:0000259" key="1">
    <source>
        <dbReference type="Pfam" id="PF01883"/>
    </source>
</evidence>
<dbReference type="PANTHER" id="PTHR42831:SF1">
    <property type="entry name" value="FE-S PROTEIN MATURATION AUXILIARY FACTOR YITW"/>
    <property type="match status" value="1"/>
</dbReference>
<organism evidence="2 3">
    <name type="scientific">Psychromicrobium lacuslunae</name>
    <dbReference type="NCBI Taxonomy" id="1618207"/>
    <lineage>
        <taxon>Bacteria</taxon>
        <taxon>Bacillati</taxon>
        <taxon>Actinomycetota</taxon>
        <taxon>Actinomycetes</taxon>
        <taxon>Micrococcales</taxon>
        <taxon>Micrococcaceae</taxon>
        <taxon>Psychromicrobium</taxon>
    </lineage>
</organism>